<organism evidence="1 2">
    <name type="scientific">Pseudomonas serbiensis</name>
    <dbReference type="NCBI Taxonomy" id="3064350"/>
    <lineage>
        <taxon>Bacteria</taxon>
        <taxon>Pseudomonadati</taxon>
        <taxon>Pseudomonadota</taxon>
        <taxon>Gammaproteobacteria</taxon>
        <taxon>Pseudomonadales</taxon>
        <taxon>Pseudomonadaceae</taxon>
        <taxon>Pseudomonas</taxon>
    </lineage>
</organism>
<evidence type="ECO:0000313" key="2">
    <source>
        <dbReference type="Proteomes" id="UP001223016"/>
    </source>
</evidence>
<dbReference type="EMBL" id="JAUQOO010000012">
    <property type="protein sequence ID" value="MDO7928326.1"/>
    <property type="molecule type" value="Genomic_DNA"/>
</dbReference>
<keyword evidence="2" id="KW-1185">Reference proteome</keyword>
<gene>
    <name evidence="1" type="ORF">Q6A51_16170</name>
</gene>
<comment type="caution">
    <text evidence="1">The sequence shown here is derived from an EMBL/GenBank/DDBJ whole genome shotgun (WGS) entry which is preliminary data.</text>
</comment>
<accession>A0ABT9CW66</accession>
<dbReference type="RefSeq" id="WP_304575262.1">
    <property type="nucleotide sequence ID" value="NZ_JAUQOO010000012.1"/>
</dbReference>
<proteinExistence type="predicted"/>
<reference evidence="1 2" key="1">
    <citation type="submission" date="2023-07" db="EMBL/GenBank/DDBJ databases">
        <title>Identification of four novel Pseudomonas species associated with bacterial leaf spot of cucurbits.</title>
        <authorList>
            <person name="Fullem K.R."/>
        </authorList>
    </citation>
    <scope>NUCLEOTIDE SEQUENCE [LARGE SCALE GENOMIC DNA]</scope>
    <source>
        <strain evidence="1 2">KFB 138</strain>
    </source>
</reference>
<name>A0ABT9CW66_9PSED</name>
<evidence type="ECO:0000313" key="1">
    <source>
        <dbReference type="EMBL" id="MDO7928326.1"/>
    </source>
</evidence>
<protein>
    <recommendedName>
        <fullName evidence="3">Nucleotidyltransferase domain-containing protein</fullName>
    </recommendedName>
</protein>
<sequence length="261" mass="29183">MYNLVEIKSFVDSLKESRIPYTLALTGSTARGELRSNSSPYDYNSDTDILCILAPSDIAAALSCKEKCSESTSLILMSSEALNHPSNAVLSIAFDSLIINDLHLSQPLFDDVNAAEFIAYQLQPLAYYTSNLRHSTPALKRRLYSKVAITCLKLLYLADHSDKRSFIYESEVKQHNFTNVDEVLVHSIINRELPDEPLQRAAEHLEKLVIQCPLIVKAASVLTSTKLYLSDKETCSAHIIEAVFLENNKLKRSDALFIRAA</sequence>
<dbReference type="Proteomes" id="UP001223016">
    <property type="component" value="Unassembled WGS sequence"/>
</dbReference>
<evidence type="ECO:0008006" key="3">
    <source>
        <dbReference type="Google" id="ProtNLM"/>
    </source>
</evidence>